<proteinExistence type="predicted"/>
<dbReference type="EMBL" id="LNIX01000013">
    <property type="protein sequence ID" value="OXA47297.1"/>
    <property type="molecule type" value="Genomic_DNA"/>
</dbReference>
<dbReference type="AlphaFoldDB" id="A0A226DRK2"/>
<evidence type="ECO:0000313" key="1">
    <source>
        <dbReference type="EMBL" id="OXA47297.1"/>
    </source>
</evidence>
<sequence>MKQNCFGDLNQEPTYIHRDKGGAYFIRICCPKKVIRGGRPWIGPSLSLSVLIVKDLVRVLKDKSKEIEAEHYNSAKATFEFAKSTDKELPEYQFDQGYDACGQEIQNHTK</sequence>
<evidence type="ECO:0000313" key="2">
    <source>
        <dbReference type="Proteomes" id="UP000198287"/>
    </source>
</evidence>
<reference evidence="1 2" key="1">
    <citation type="submission" date="2015-12" db="EMBL/GenBank/DDBJ databases">
        <title>The genome of Folsomia candida.</title>
        <authorList>
            <person name="Faddeeva A."/>
            <person name="Derks M.F."/>
            <person name="Anvar Y."/>
            <person name="Smit S."/>
            <person name="Van Straalen N."/>
            <person name="Roelofs D."/>
        </authorList>
    </citation>
    <scope>NUCLEOTIDE SEQUENCE [LARGE SCALE GENOMIC DNA]</scope>
    <source>
        <strain evidence="1 2">VU population</strain>
        <tissue evidence="1">Whole body</tissue>
    </source>
</reference>
<name>A0A226DRK2_FOLCA</name>
<protein>
    <submittedName>
        <fullName evidence="1">Uncharacterized protein</fullName>
    </submittedName>
</protein>
<keyword evidence="2" id="KW-1185">Reference proteome</keyword>
<comment type="caution">
    <text evidence="1">The sequence shown here is derived from an EMBL/GenBank/DDBJ whole genome shotgun (WGS) entry which is preliminary data.</text>
</comment>
<organism evidence="1 2">
    <name type="scientific">Folsomia candida</name>
    <name type="common">Springtail</name>
    <dbReference type="NCBI Taxonomy" id="158441"/>
    <lineage>
        <taxon>Eukaryota</taxon>
        <taxon>Metazoa</taxon>
        <taxon>Ecdysozoa</taxon>
        <taxon>Arthropoda</taxon>
        <taxon>Hexapoda</taxon>
        <taxon>Collembola</taxon>
        <taxon>Entomobryomorpha</taxon>
        <taxon>Isotomoidea</taxon>
        <taxon>Isotomidae</taxon>
        <taxon>Proisotominae</taxon>
        <taxon>Folsomia</taxon>
    </lineage>
</organism>
<accession>A0A226DRK2</accession>
<gene>
    <name evidence="1" type="ORF">Fcan01_17777</name>
</gene>
<dbReference type="Proteomes" id="UP000198287">
    <property type="component" value="Unassembled WGS sequence"/>
</dbReference>